<dbReference type="PANTHER" id="PTHR24148:SF64">
    <property type="entry name" value="HETEROKARYON INCOMPATIBILITY DOMAIN-CONTAINING PROTEIN"/>
    <property type="match status" value="1"/>
</dbReference>
<dbReference type="Proteomes" id="UP001239445">
    <property type="component" value="Unassembled WGS sequence"/>
</dbReference>
<name>A0AAJ0B8N1_9PEZI</name>
<reference evidence="2" key="1">
    <citation type="submission" date="2023-06" db="EMBL/GenBank/DDBJ databases">
        <title>Genome-scale phylogeny and comparative genomics of the fungal order Sordariales.</title>
        <authorList>
            <consortium name="Lawrence Berkeley National Laboratory"/>
            <person name="Hensen N."/>
            <person name="Bonometti L."/>
            <person name="Westerberg I."/>
            <person name="Brannstrom I.O."/>
            <person name="Guillou S."/>
            <person name="Cros-Aarteil S."/>
            <person name="Calhoun S."/>
            <person name="Haridas S."/>
            <person name="Kuo A."/>
            <person name="Mondo S."/>
            <person name="Pangilinan J."/>
            <person name="Riley R."/>
            <person name="Labutti K."/>
            <person name="Andreopoulos B."/>
            <person name="Lipzen A."/>
            <person name="Chen C."/>
            <person name="Yanf M."/>
            <person name="Daum C."/>
            <person name="Ng V."/>
            <person name="Clum A."/>
            <person name="Steindorff A."/>
            <person name="Ohm R."/>
            <person name="Martin F."/>
            <person name="Silar P."/>
            <person name="Natvig D."/>
            <person name="Lalanne C."/>
            <person name="Gautier V."/>
            <person name="Ament-Velasquez S.L."/>
            <person name="Kruys A."/>
            <person name="Hutchinson M.I."/>
            <person name="Powell A.J."/>
            <person name="Barry K."/>
            <person name="Miller A.N."/>
            <person name="Grigoriev I.V."/>
            <person name="Debuchy R."/>
            <person name="Gladieux P."/>
            <person name="Thoren M.H."/>
            <person name="Johannesson H."/>
        </authorList>
    </citation>
    <scope>NUCLEOTIDE SEQUENCE</scope>
    <source>
        <strain evidence="2">PSN4</strain>
    </source>
</reference>
<dbReference type="InterPro" id="IPR010730">
    <property type="entry name" value="HET"/>
</dbReference>
<dbReference type="InterPro" id="IPR052895">
    <property type="entry name" value="HetReg/Transcr_Mod"/>
</dbReference>
<dbReference type="EMBL" id="MU839837">
    <property type="protein sequence ID" value="KAK1753706.1"/>
    <property type="molecule type" value="Genomic_DNA"/>
</dbReference>
<proteinExistence type="predicted"/>
<dbReference type="PANTHER" id="PTHR24148">
    <property type="entry name" value="ANKYRIN REPEAT DOMAIN-CONTAINING PROTEIN 39 HOMOLOG-RELATED"/>
    <property type="match status" value="1"/>
</dbReference>
<protein>
    <recommendedName>
        <fullName evidence="1">Heterokaryon incompatibility domain-containing protein</fullName>
    </recommendedName>
</protein>
<feature type="domain" description="Heterokaryon incompatibility" evidence="1">
    <location>
        <begin position="1"/>
        <end position="72"/>
    </location>
</feature>
<organism evidence="2 3">
    <name type="scientific">Echria macrotheca</name>
    <dbReference type="NCBI Taxonomy" id="438768"/>
    <lineage>
        <taxon>Eukaryota</taxon>
        <taxon>Fungi</taxon>
        <taxon>Dikarya</taxon>
        <taxon>Ascomycota</taxon>
        <taxon>Pezizomycotina</taxon>
        <taxon>Sordariomycetes</taxon>
        <taxon>Sordariomycetidae</taxon>
        <taxon>Sordariales</taxon>
        <taxon>Schizotheciaceae</taxon>
        <taxon>Echria</taxon>
    </lineage>
</organism>
<gene>
    <name evidence="2" type="ORF">QBC47DRAFT_386973</name>
</gene>
<comment type="caution">
    <text evidence="2">The sequence shown here is derived from an EMBL/GenBank/DDBJ whole genome shotgun (WGS) entry which is preliminary data.</text>
</comment>
<accession>A0AAJ0B8N1</accession>
<evidence type="ECO:0000313" key="2">
    <source>
        <dbReference type="EMBL" id="KAK1753706.1"/>
    </source>
</evidence>
<evidence type="ECO:0000313" key="3">
    <source>
        <dbReference type="Proteomes" id="UP001239445"/>
    </source>
</evidence>
<dbReference type="Pfam" id="PF06985">
    <property type="entry name" value="HET"/>
    <property type="match status" value="1"/>
</dbReference>
<keyword evidence="3" id="KW-1185">Reference proteome</keyword>
<sequence>MRHIYRGASRVLVWLGPEQDESDSGMELICDVGSAADDAQLFPLNESELFRAAAVEKIVRRPYWRRAWIRQEVTVPSSEPLIICGNREILWNLFDTGLYRLYKHRATERLYRVAPIVLDLRTTRNSFHSRIRREDTVSKERTNLHSLLGACRMTLATDPRDQVYGLLGLIRSVRDHSDLDIMIPDYTKSLSSVYLEAAKMYMRLEGTLEFLRFRARHPARSWLPSWVPDFSLSYDMDPTTYPSNAPLKPYKWSATGALRDQFDKPYPSLGGDGGSALITKGVILDRVAKVVEIDGTSPKAILKVRKAVLAHGAQPMTATHSIRDTVPDRELEERIWRTLVKNCDVGGRPPCPPEYGNYYYEILNDNHSYTGNGDKPTPDDGRNFLKAMRKATKATYRHAESHRQVLLFEGGIDMIGLGPPDSEHGDLLCLLGGYSMPALLRRSGKSFLFVGSVFVHGIMYGEALGSRKLSDEFVII</sequence>
<evidence type="ECO:0000259" key="1">
    <source>
        <dbReference type="Pfam" id="PF06985"/>
    </source>
</evidence>
<dbReference type="AlphaFoldDB" id="A0AAJ0B8N1"/>